<dbReference type="AlphaFoldDB" id="A0A8M1KNY5"/>
<reference evidence="8" key="1">
    <citation type="submission" date="2025-08" db="UniProtKB">
        <authorList>
            <consortium name="RefSeq"/>
        </authorList>
    </citation>
    <scope>IDENTIFICATION</scope>
</reference>
<dbReference type="PANTHER" id="PTHR15427:SF29">
    <property type="entry name" value="COMPLEMENT C1Q SUBCOMPONENT SUBUNIT C"/>
    <property type="match status" value="1"/>
</dbReference>
<organism evidence="7 8">
    <name type="scientific">Clupea harengus</name>
    <name type="common">Atlantic herring</name>
    <dbReference type="NCBI Taxonomy" id="7950"/>
    <lineage>
        <taxon>Eukaryota</taxon>
        <taxon>Metazoa</taxon>
        <taxon>Chordata</taxon>
        <taxon>Craniata</taxon>
        <taxon>Vertebrata</taxon>
        <taxon>Euteleostomi</taxon>
        <taxon>Actinopterygii</taxon>
        <taxon>Neopterygii</taxon>
        <taxon>Teleostei</taxon>
        <taxon>Clupei</taxon>
        <taxon>Clupeiformes</taxon>
        <taxon>Clupeoidei</taxon>
        <taxon>Clupeidae</taxon>
        <taxon>Clupea</taxon>
    </lineage>
</organism>
<name>A0A8M1KNY5_CLUHA</name>
<evidence type="ECO:0000256" key="5">
    <source>
        <dbReference type="SAM" id="SignalP"/>
    </source>
</evidence>
<dbReference type="GeneID" id="105895347"/>
<sequence>MLGCSFLGVSLVLFLSPMVALEPCASGGIPGMPGIPGLPGHDGRDGQKGEKGNPGMLTAPGREVGGKGQKGEDGVKGKPGKIGRSGVPGPPGGNGPAGQPGDPGESENANVVSAFSMRRASHITPDRGTPVRFITTITNINEHYDTASGKFVCHIPGTYYFVYHASSSGKNLCASIRLDGQSLAAFCDHMVSGNNQQVSSGGLAVYVKKGQQVWLETDVNNGMYASGQSGGRRGKGDSVFSGFLVYAHSHFQVCPFRLCVTAAVTASILLYFVAPSVADTCSSYRGYPGVPGTPGTHGSPGNSGPRGEKGDPGEIDPWLKGQKGDMGPLGPPGRPGTSGDPGVPGPDGPNGRKGEKGSPTSSTVTFFSRKKSPGRTPGNLPVRFEATYIPLTPQQTGLALEEGVFRCSMKGVYYFTYHVTSSQYICLNIVKMEKGKDAEEAETVLNLCDSSTAFLVTSGSVVLELNEGDEVSLQPTDNYKIEGRDSAESTFSGFRIF</sequence>
<protein>
    <submittedName>
        <fullName evidence="8">Collagen alpha-1(XVII) chain-like</fullName>
    </submittedName>
</protein>
<keyword evidence="7" id="KW-1185">Reference proteome</keyword>
<feature type="domain" description="C1q" evidence="6">
    <location>
        <begin position="108"/>
        <end position="251"/>
    </location>
</feature>
<evidence type="ECO:0000256" key="1">
    <source>
        <dbReference type="ARBA" id="ARBA00004498"/>
    </source>
</evidence>
<dbReference type="PROSITE" id="PS50871">
    <property type="entry name" value="C1Q"/>
    <property type="match status" value="2"/>
</dbReference>
<feature type="signal peptide" evidence="5">
    <location>
        <begin position="1"/>
        <end position="20"/>
    </location>
</feature>
<gene>
    <name evidence="8" type="primary">LOC105895347</name>
</gene>
<feature type="chain" id="PRO_5035428487" evidence="5">
    <location>
        <begin position="21"/>
        <end position="497"/>
    </location>
</feature>
<dbReference type="PANTHER" id="PTHR15427">
    <property type="entry name" value="EMILIN ELASTIN MICROFIBRIL INTERFACE-LOCATED PROTEIN ELASTIN MICROFIBRIL INTERFACER"/>
    <property type="match status" value="1"/>
</dbReference>
<dbReference type="KEGG" id="char:105895347"/>
<keyword evidence="2" id="KW-0964">Secreted</keyword>
<dbReference type="InterPro" id="IPR001073">
    <property type="entry name" value="C1q_dom"/>
</dbReference>
<evidence type="ECO:0000256" key="2">
    <source>
        <dbReference type="ARBA" id="ARBA00022525"/>
    </source>
</evidence>
<dbReference type="RefSeq" id="XP_042564315.1">
    <property type="nucleotide sequence ID" value="XM_042708381.1"/>
</dbReference>
<feature type="region of interest" description="Disordered" evidence="4">
    <location>
        <begin position="292"/>
        <end position="379"/>
    </location>
</feature>
<evidence type="ECO:0000256" key="3">
    <source>
        <dbReference type="ARBA" id="ARBA00022530"/>
    </source>
</evidence>
<feature type="compositionally biased region" description="Basic and acidic residues" evidence="4">
    <location>
        <begin position="41"/>
        <end position="51"/>
    </location>
</feature>
<evidence type="ECO:0000313" key="7">
    <source>
        <dbReference type="Proteomes" id="UP000515152"/>
    </source>
</evidence>
<evidence type="ECO:0000259" key="6">
    <source>
        <dbReference type="PROSITE" id="PS50871"/>
    </source>
</evidence>
<comment type="subcellular location">
    <subcellularLocation>
        <location evidence="1">Secreted</location>
        <location evidence="1">Extracellular space</location>
        <location evidence="1">Extracellular matrix</location>
    </subcellularLocation>
</comment>
<dbReference type="Pfam" id="PF00386">
    <property type="entry name" value="C1q"/>
    <property type="match status" value="2"/>
</dbReference>
<dbReference type="InterPro" id="IPR050392">
    <property type="entry name" value="Collagen/C1q_domain"/>
</dbReference>
<keyword evidence="3" id="KW-0272">Extracellular matrix</keyword>
<feature type="domain" description="C1q" evidence="6">
    <location>
        <begin position="360"/>
        <end position="497"/>
    </location>
</feature>
<accession>A0A8M1KNY5</accession>
<dbReference type="SMART" id="SM00110">
    <property type="entry name" value="C1Q"/>
    <property type="match status" value="2"/>
</dbReference>
<feature type="region of interest" description="Disordered" evidence="4">
    <location>
        <begin position="32"/>
        <end position="108"/>
    </location>
</feature>
<dbReference type="OrthoDB" id="8964326at2759"/>
<keyword evidence="5" id="KW-0732">Signal</keyword>
<evidence type="ECO:0000313" key="8">
    <source>
        <dbReference type="RefSeq" id="XP_042564315.1"/>
    </source>
</evidence>
<dbReference type="Proteomes" id="UP000515152">
    <property type="component" value="Chromosome 8"/>
</dbReference>
<proteinExistence type="predicted"/>
<evidence type="ECO:0000256" key="4">
    <source>
        <dbReference type="SAM" id="MobiDB-lite"/>
    </source>
</evidence>